<dbReference type="GeneID" id="59287459"/>
<dbReference type="PANTHER" id="PTHR30468:SF1">
    <property type="entry name" value="ALPHA-KETOGLUTARATE-DEPENDENT SULFONATE DIOXYGENASE"/>
    <property type="match status" value="1"/>
</dbReference>
<protein>
    <recommendedName>
        <fullName evidence="8">TauD/TfdA-like domain-containing protein</fullName>
    </recommendedName>
</protein>
<dbReference type="FunFam" id="3.60.130.10:FF:000003">
    <property type="entry name" value="Alpha-ketoglutarate-dependent taurine dioxygenase"/>
    <property type="match status" value="1"/>
</dbReference>
<dbReference type="AlphaFoldDB" id="A0A8H6FWR8"/>
<evidence type="ECO:0000313" key="9">
    <source>
        <dbReference type="EMBL" id="KAF6236168.1"/>
    </source>
</evidence>
<organism evidence="9 10">
    <name type="scientific">Letharia columbiana</name>
    <dbReference type="NCBI Taxonomy" id="112416"/>
    <lineage>
        <taxon>Eukaryota</taxon>
        <taxon>Fungi</taxon>
        <taxon>Dikarya</taxon>
        <taxon>Ascomycota</taxon>
        <taxon>Pezizomycotina</taxon>
        <taxon>Lecanoromycetes</taxon>
        <taxon>OSLEUM clade</taxon>
        <taxon>Lecanoromycetidae</taxon>
        <taxon>Lecanorales</taxon>
        <taxon>Lecanorineae</taxon>
        <taxon>Parmeliaceae</taxon>
        <taxon>Letharia</taxon>
    </lineage>
</organism>
<proteinExistence type="inferred from homology"/>
<evidence type="ECO:0000313" key="10">
    <source>
        <dbReference type="Proteomes" id="UP000578531"/>
    </source>
</evidence>
<dbReference type="InterPro" id="IPR003819">
    <property type="entry name" value="TauD/TfdA-like"/>
</dbReference>
<dbReference type="GO" id="GO:0005737">
    <property type="term" value="C:cytoplasm"/>
    <property type="evidence" value="ECO:0007669"/>
    <property type="project" value="TreeGrafter"/>
</dbReference>
<dbReference type="Pfam" id="PF02668">
    <property type="entry name" value="TauD"/>
    <property type="match status" value="1"/>
</dbReference>
<evidence type="ECO:0000256" key="4">
    <source>
        <dbReference type="ARBA" id="ARBA00022964"/>
    </source>
</evidence>
<dbReference type="SUPFAM" id="SSF51197">
    <property type="entry name" value="Clavaminate synthase-like"/>
    <property type="match status" value="1"/>
</dbReference>
<comment type="similarity">
    <text evidence="2">Belongs to the TfdA dioxygenase family.</text>
</comment>
<dbReference type="GO" id="GO:0046872">
    <property type="term" value="F:metal ion binding"/>
    <property type="evidence" value="ECO:0007669"/>
    <property type="project" value="UniProtKB-KW"/>
</dbReference>
<gene>
    <name evidence="9" type="ORF">HO173_005797</name>
</gene>
<dbReference type="OrthoDB" id="10257314at2759"/>
<keyword evidence="6" id="KW-0408">Iron</keyword>
<feature type="compositionally biased region" description="Basic and acidic residues" evidence="7">
    <location>
        <begin position="369"/>
        <end position="384"/>
    </location>
</feature>
<dbReference type="InterPro" id="IPR051323">
    <property type="entry name" value="AtsK-like"/>
</dbReference>
<evidence type="ECO:0000256" key="6">
    <source>
        <dbReference type="ARBA" id="ARBA00023004"/>
    </source>
</evidence>
<feature type="region of interest" description="Disordered" evidence="7">
    <location>
        <begin position="365"/>
        <end position="398"/>
    </location>
</feature>
<keyword evidence="3" id="KW-0479">Metal-binding</keyword>
<evidence type="ECO:0000256" key="1">
    <source>
        <dbReference type="ARBA" id="ARBA00001954"/>
    </source>
</evidence>
<dbReference type="Proteomes" id="UP000578531">
    <property type="component" value="Unassembled WGS sequence"/>
</dbReference>
<evidence type="ECO:0000256" key="7">
    <source>
        <dbReference type="SAM" id="MobiDB-lite"/>
    </source>
</evidence>
<dbReference type="InterPro" id="IPR042098">
    <property type="entry name" value="TauD-like_sf"/>
</dbReference>
<feature type="compositionally biased region" description="Polar residues" evidence="7">
    <location>
        <begin position="385"/>
        <end position="398"/>
    </location>
</feature>
<dbReference type="EMBL" id="JACCJC010000021">
    <property type="protein sequence ID" value="KAF6236168.1"/>
    <property type="molecule type" value="Genomic_DNA"/>
</dbReference>
<evidence type="ECO:0000256" key="5">
    <source>
        <dbReference type="ARBA" id="ARBA00023002"/>
    </source>
</evidence>
<evidence type="ECO:0000256" key="3">
    <source>
        <dbReference type="ARBA" id="ARBA00022723"/>
    </source>
</evidence>
<dbReference type="PANTHER" id="PTHR30468">
    <property type="entry name" value="ALPHA-KETOGLUTARATE-DEPENDENT SULFONATE DIOXYGENASE"/>
    <property type="match status" value="1"/>
</dbReference>
<keyword evidence="4" id="KW-0223">Dioxygenase</keyword>
<sequence>MAPGIVDPPQTAPTSDFAKASVGPKEAFIGGPQVFNKTAEEQGTEKQPPATHPKYLPVWDADTIYPPLEPFTHYEHGKDADPMSPELFHEATSVTELTPSTGSEVRGIQLSALTKQGKDQLALFTAQRKVVVFRDQDLADLPIREALDFGSYFGRLHIHPTSGAPKGYPEVHLVHRGADDNTAMGLLKSRTNTVTWHSDVTYENQPPGTSFLYVLDTPTAGGDTLFSNQAEAYNRLSPEFQKRLHGLRALHSGHEQAQNSKSRGSIVRREPVTSVHPVIRTHPATGEKAIYVNPQFTRHIVGYKQEESDFLLKFLYDHIALGQDFQARVKWAPRTVVVWDNRVTAHSATLDWANGQRRHLARITPQAERPTETSFEAHPEKGSELTENLVNGKNGVAT</sequence>
<dbReference type="GO" id="GO:0016706">
    <property type="term" value="F:2-oxoglutarate-dependent dioxygenase activity"/>
    <property type="evidence" value="ECO:0007669"/>
    <property type="project" value="TreeGrafter"/>
</dbReference>
<comment type="caution">
    <text evidence="9">The sequence shown here is derived from an EMBL/GenBank/DDBJ whole genome shotgun (WGS) entry which is preliminary data.</text>
</comment>
<comment type="cofactor">
    <cofactor evidence="1">
        <name>Fe(2+)</name>
        <dbReference type="ChEBI" id="CHEBI:29033"/>
    </cofactor>
</comment>
<dbReference type="RefSeq" id="XP_037165520.1">
    <property type="nucleotide sequence ID" value="XM_037307711.1"/>
</dbReference>
<reference evidence="9 10" key="1">
    <citation type="journal article" date="2020" name="Genomics">
        <title>Complete, high-quality genomes from long-read metagenomic sequencing of two wolf lichen thalli reveals enigmatic genome architecture.</title>
        <authorList>
            <person name="McKenzie S.K."/>
            <person name="Walston R.F."/>
            <person name="Allen J.L."/>
        </authorList>
    </citation>
    <scope>NUCLEOTIDE SEQUENCE [LARGE SCALE GENOMIC DNA]</scope>
    <source>
        <strain evidence="9">WasteWater2</strain>
    </source>
</reference>
<name>A0A8H6FWR8_9LECA</name>
<keyword evidence="10" id="KW-1185">Reference proteome</keyword>
<accession>A0A8H6FWR8</accession>
<keyword evidence="5" id="KW-0560">Oxidoreductase</keyword>
<dbReference type="Gene3D" id="3.60.130.10">
    <property type="entry name" value="Clavaminate synthase-like"/>
    <property type="match status" value="1"/>
</dbReference>
<evidence type="ECO:0000259" key="8">
    <source>
        <dbReference type="Pfam" id="PF02668"/>
    </source>
</evidence>
<feature type="domain" description="TauD/TfdA-like" evidence="8">
    <location>
        <begin position="94"/>
        <end position="364"/>
    </location>
</feature>
<evidence type="ECO:0000256" key="2">
    <source>
        <dbReference type="ARBA" id="ARBA00005896"/>
    </source>
</evidence>